<dbReference type="Pfam" id="PF03976">
    <property type="entry name" value="PPK2"/>
    <property type="match status" value="1"/>
</dbReference>
<comment type="subunit">
    <text evidence="6">Homotetramer.</text>
</comment>
<dbReference type="EMBL" id="JACIIU010000003">
    <property type="protein sequence ID" value="MBB6260539.1"/>
    <property type="molecule type" value="Genomic_DNA"/>
</dbReference>
<keyword evidence="9" id="KW-1185">Reference proteome</keyword>
<comment type="similarity">
    <text evidence="1 6">Belongs to the polyphosphate kinase 2 (PPK2) family. Class I subfamily.</text>
</comment>
<dbReference type="Gene3D" id="3.40.50.300">
    <property type="entry name" value="P-loop containing nucleotide triphosphate hydrolases"/>
    <property type="match status" value="1"/>
</dbReference>
<evidence type="ECO:0000256" key="5">
    <source>
        <dbReference type="ARBA" id="ARBA00024500"/>
    </source>
</evidence>
<comment type="catalytic activity">
    <reaction evidence="5">
        <text>[phosphate](n) + ATP = [phosphate](n+1) + ADP</text>
        <dbReference type="Rhea" id="RHEA:19573"/>
        <dbReference type="Rhea" id="RHEA-COMP:9859"/>
        <dbReference type="Rhea" id="RHEA-COMP:14280"/>
        <dbReference type="ChEBI" id="CHEBI:16838"/>
        <dbReference type="ChEBI" id="CHEBI:30616"/>
        <dbReference type="ChEBI" id="CHEBI:456216"/>
    </reaction>
    <physiologicalReaction direction="right-to-left" evidence="5">
        <dbReference type="Rhea" id="RHEA:19575"/>
    </physiologicalReaction>
</comment>
<dbReference type="NCBIfam" id="TIGR03707">
    <property type="entry name" value="PPK2_P_aer"/>
    <property type="match status" value="1"/>
</dbReference>
<protein>
    <recommendedName>
        <fullName evidence="6">ADP/GDP-polyphosphate phosphotransferase</fullName>
        <ecNumber evidence="6">2.7.4.-</ecNumber>
    </recommendedName>
    <alternativeName>
        <fullName evidence="6">Polyphosphate kinase PPK2</fullName>
    </alternativeName>
</protein>
<feature type="domain" description="Polyphosphate kinase-2-related" evidence="7">
    <location>
        <begin position="61"/>
        <end position="281"/>
    </location>
</feature>
<keyword evidence="4" id="KW-0066">ATP synthesis</keyword>
<dbReference type="PANTHER" id="PTHR34383:SF1">
    <property type="entry name" value="ADP-POLYPHOSPHATE PHOSPHOTRANSFERASE"/>
    <property type="match status" value="1"/>
</dbReference>
<gene>
    <name evidence="8" type="ORF">FHS77_001073</name>
</gene>
<dbReference type="Proteomes" id="UP000555393">
    <property type="component" value="Unassembled WGS sequence"/>
</dbReference>
<evidence type="ECO:0000313" key="9">
    <source>
        <dbReference type="Proteomes" id="UP000555393"/>
    </source>
</evidence>
<dbReference type="EC" id="2.7.4.-" evidence="6"/>
<keyword evidence="2 6" id="KW-0808">Transferase</keyword>
<evidence type="ECO:0000256" key="2">
    <source>
        <dbReference type="ARBA" id="ARBA00022679"/>
    </source>
</evidence>
<dbReference type="InterPro" id="IPR022488">
    <property type="entry name" value="PPK2-related"/>
</dbReference>
<keyword evidence="3 6" id="KW-0418">Kinase</keyword>
<comment type="caution">
    <text evidence="8">The sequence shown here is derived from an EMBL/GenBank/DDBJ whole genome shotgun (WGS) entry which is preliminary data.</text>
</comment>
<proteinExistence type="inferred from homology"/>
<dbReference type="InterPro" id="IPR027417">
    <property type="entry name" value="P-loop_NTPase"/>
</dbReference>
<organism evidence="8 9">
    <name type="scientific">Paenochrobactrum gallinarii</name>
    <dbReference type="NCBI Taxonomy" id="643673"/>
    <lineage>
        <taxon>Bacteria</taxon>
        <taxon>Pseudomonadati</taxon>
        <taxon>Pseudomonadota</taxon>
        <taxon>Alphaproteobacteria</taxon>
        <taxon>Hyphomicrobiales</taxon>
        <taxon>Brucellaceae</taxon>
        <taxon>Paenochrobactrum</taxon>
    </lineage>
</organism>
<evidence type="ECO:0000256" key="1">
    <source>
        <dbReference type="ARBA" id="ARBA00009924"/>
    </source>
</evidence>
<evidence type="ECO:0000313" key="8">
    <source>
        <dbReference type="EMBL" id="MBB6260539.1"/>
    </source>
</evidence>
<name>A0A841LY26_9HYPH</name>
<evidence type="ECO:0000259" key="7">
    <source>
        <dbReference type="Pfam" id="PF03976"/>
    </source>
</evidence>
<evidence type="ECO:0000256" key="4">
    <source>
        <dbReference type="ARBA" id="ARBA00023310"/>
    </source>
</evidence>
<accession>A0A841LY26</accession>
<dbReference type="GO" id="GO:0008976">
    <property type="term" value="F:polyphosphate kinase activity"/>
    <property type="evidence" value="ECO:0007669"/>
    <property type="project" value="UniProtKB-UniRule"/>
</dbReference>
<sequence>MASDQAAQQALLSRHPKLEPIKLRIDGAERQFDIDDPQLPIWIEENALASGSYPYPDQMPSKEYKETLERLQIELVKMQYWLQDTGGRVICLFEGRDAAGKGGTIFTLREFMNPRTARNVALTKPTETERGQWYFQRYVAHFPTAAEFVTFDRSWYNRAGVEVVMNFCTPQQLETFLIETPDLEKMIVADGIYFFKFWLDIGQEMQLKRFHERRHSPLKDWKFSPIDVAGITRWQDYSDACHVMIERTSTKHAPWTIVRSNDKRRARLAAIRRVLLSLPYEGRDLEAIGAEDTNIIGAGTAFLASSK</sequence>
<comment type="function">
    <text evidence="6">Uses inorganic polyphosphate (polyP) as a donor to convert GDP to GTP or ADP to ATP.</text>
</comment>
<reference evidence="8 9" key="1">
    <citation type="submission" date="2020-08" db="EMBL/GenBank/DDBJ databases">
        <title>Genomic Encyclopedia of Type Strains, Phase IV (KMG-IV): sequencing the most valuable type-strain genomes for metagenomic binning, comparative biology and taxonomic classification.</title>
        <authorList>
            <person name="Goeker M."/>
        </authorList>
    </citation>
    <scope>NUCLEOTIDE SEQUENCE [LARGE SCALE GENOMIC DNA]</scope>
    <source>
        <strain evidence="8 9">DSM 22336</strain>
    </source>
</reference>
<dbReference type="PANTHER" id="PTHR34383">
    <property type="entry name" value="POLYPHOSPHATE:AMP PHOSPHOTRANSFERASE-RELATED"/>
    <property type="match status" value="1"/>
</dbReference>
<evidence type="ECO:0000256" key="6">
    <source>
        <dbReference type="RuleBase" id="RU369062"/>
    </source>
</evidence>
<evidence type="ECO:0000256" key="3">
    <source>
        <dbReference type="ARBA" id="ARBA00022777"/>
    </source>
</evidence>
<dbReference type="GO" id="GO:0006754">
    <property type="term" value="P:ATP biosynthetic process"/>
    <property type="evidence" value="ECO:0007669"/>
    <property type="project" value="UniProtKB-KW"/>
</dbReference>
<dbReference type="AlphaFoldDB" id="A0A841LY26"/>
<dbReference type="SUPFAM" id="SSF52540">
    <property type="entry name" value="P-loop containing nucleoside triphosphate hydrolases"/>
    <property type="match status" value="1"/>
</dbReference>
<dbReference type="InterPro" id="IPR022486">
    <property type="entry name" value="PPK2_PA0141"/>
</dbReference>